<feature type="transmembrane region" description="Helical" evidence="1">
    <location>
        <begin position="80"/>
        <end position="98"/>
    </location>
</feature>
<keyword evidence="1" id="KW-1133">Transmembrane helix</keyword>
<dbReference type="EMBL" id="FWFZ01000039">
    <property type="protein sequence ID" value="SLN75999.1"/>
    <property type="molecule type" value="Genomic_DNA"/>
</dbReference>
<evidence type="ECO:0000256" key="1">
    <source>
        <dbReference type="SAM" id="Phobius"/>
    </source>
</evidence>
<proteinExistence type="predicted"/>
<feature type="transmembrane region" description="Helical" evidence="1">
    <location>
        <begin position="54"/>
        <end position="73"/>
    </location>
</feature>
<gene>
    <name evidence="2" type="ORF">ROA7023_04076</name>
</gene>
<reference evidence="2 3" key="1">
    <citation type="submission" date="2017-03" db="EMBL/GenBank/DDBJ databases">
        <authorList>
            <person name="Afonso C.L."/>
            <person name="Miller P.J."/>
            <person name="Scott M.A."/>
            <person name="Spackman E."/>
            <person name="Goraichik I."/>
            <person name="Dimitrov K.M."/>
            <person name="Suarez D.L."/>
            <person name="Swayne D.E."/>
        </authorList>
    </citation>
    <scope>NUCLEOTIDE SEQUENCE [LARGE SCALE GENOMIC DNA]</scope>
    <source>
        <strain evidence="2 3">CECT 7023</strain>
    </source>
</reference>
<organism evidence="2 3">
    <name type="scientific">Roseisalinus antarcticus</name>
    <dbReference type="NCBI Taxonomy" id="254357"/>
    <lineage>
        <taxon>Bacteria</taxon>
        <taxon>Pseudomonadati</taxon>
        <taxon>Pseudomonadota</taxon>
        <taxon>Alphaproteobacteria</taxon>
        <taxon>Rhodobacterales</taxon>
        <taxon>Roseobacteraceae</taxon>
        <taxon>Roseisalinus</taxon>
    </lineage>
</organism>
<dbReference type="OrthoDB" id="9787548at2"/>
<evidence type="ECO:0000313" key="3">
    <source>
        <dbReference type="Proteomes" id="UP000193900"/>
    </source>
</evidence>
<keyword evidence="1" id="KW-0472">Membrane</keyword>
<sequence>MNGLIAALLSAGILGAAFLPWFEVPMVFELSLWDVIRDNTDAIREVMSEVDTPWGIWCFIASFPVALLSLIANIGGFRRVLSLVTGVLPLAAFGWVVFSARDRTSAVMSDLPVDRSDLFDLVGAGVWLYAGAAAALVLMSIVGGGRRRG</sequence>
<accession>A0A1Y5U154</accession>
<keyword evidence="1" id="KW-0812">Transmembrane</keyword>
<evidence type="ECO:0000313" key="2">
    <source>
        <dbReference type="EMBL" id="SLN75999.1"/>
    </source>
</evidence>
<keyword evidence="3" id="KW-1185">Reference proteome</keyword>
<dbReference type="AlphaFoldDB" id="A0A1Y5U154"/>
<name>A0A1Y5U154_9RHOB</name>
<dbReference type="Proteomes" id="UP000193900">
    <property type="component" value="Unassembled WGS sequence"/>
</dbReference>
<protein>
    <submittedName>
        <fullName evidence="2">Uncharacterized protein</fullName>
    </submittedName>
</protein>
<feature type="transmembrane region" description="Helical" evidence="1">
    <location>
        <begin position="118"/>
        <end position="142"/>
    </location>
</feature>
<dbReference type="RefSeq" id="WP_085880787.1">
    <property type="nucleotide sequence ID" value="NZ_FWFZ01000039.1"/>
</dbReference>